<sequence length="223" mass="25909">MTTNLRPKYISFDCYGTLINFQMKEKMEELFADRVSPENMKQFTTDFARYRLDEVMGDFRPYDEILCNSVERTCRRWGFECRDNEGLEFYEAVKTWNPHPDVPNALARLAKEYRLVILSNSMNDLIPHSVEKLGAPFHRVYTAEQAQAYKPRLQAFEYMIDQLGCNPEDILHVSSSYRYDHLSADDIGIKNRAFIARGHEPSWPVWGSHEMKDLGGLPALVGL</sequence>
<dbReference type="GO" id="GO:0019120">
    <property type="term" value="F:hydrolase activity, acting on acid halide bonds, in C-halide compounds"/>
    <property type="evidence" value="ECO:0007669"/>
    <property type="project" value="InterPro"/>
</dbReference>
<accession>A0A5E4S5T5</accession>
<dbReference type="CDD" id="cd02588">
    <property type="entry name" value="HAD_L2-DEX"/>
    <property type="match status" value="1"/>
</dbReference>
<dbReference type="AlphaFoldDB" id="A0A5E4S5T5"/>
<organism evidence="2 3">
    <name type="scientific">Pandoraea eparura</name>
    <dbReference type="NCBI Taxonomy" id="2508291"/>
    <lineage>
        <taxon>Bacteria</taxon>
        <taxon>Pseudomonadati</taxon>
        <taxon>Pseudomonadota</taxon>
        <taxon>Betaproteobacteria</taxon>
        <taxon>Burkholderiales</taxon>
        <taxon>Burkholderiaceae</taxon>
        <taxon>Pandoraea</taxon>
    </lineage>
</organism>
<dbReference type="InterPro" id="IPR006439">
    <property type="entry name" value="HAD-SF_hydro_IA"/>
</dbReference>
<dbReference type="SUPFAM" id="SSF56784">
    <property type="entry name" value="HAD-like"/>
    <property type="match status" value="1"/>
</dbReference>
<name>A0A5E4S5T5_9BURK</name>
<dbReference type="Gene3D" id="1.10.150.750">
    <property type="match status" value="1"/>
</dbReference>
<evidence type="ECO:0000313" key="3">
    <source>
        <dbReference type="Proteomes" id="UP000400981"/>
    </source>
</evidence>
<dbReference type="RefSeq" id="WP_150587813.1">
    <property type="nucleotide sequence ID" value="NZ_CABPSH010000001.1"/>
</dbReference>
<proteinExistence type="predicted"/>
<dbReference type="Proteomes" id="UP000400981">
    <property type="component" value="Unassembled WGS sequence"/>
</dbReference>
<dbReference type="InterPro" id="IPR023214">
    <property type="entry name" value="HAD_sf"/>
</dbReference>
<reference evidence="2 3" key="1">
    <citation type="submission" date="2019-08" db="EMBL/GenBank/DDBJ databases">
        <authorList>
            <person name="Peeters C."/>
        </authorList>
    </citation>
    <scope>NUCLEOTIDE SEQUENCE [LARGE SCALE GENOMIC DNA]</scope>
    <source>
        <strain evidence="2 3">LMG 31012</strain>
    </source>
</reference>
<dbReference type="Gene3D" id="3.40.50.1000">
    <property type="entry name" value="HAD superfamily/HAD-like"/>
    <property type="match status" value="1"/>
</dbReference>
<dbReference type="InterPro" id="IPR006328">
    <property type="entry name" value="2-HAD"/>
</dbReference>
<dbReference type="PRINTS" id="PR00413">
    <property type="entry name" value="HADHALOGNASE"/>
</dbReference>
<dbReference type="PANTHER" id="PTHR43316:SF9">
    <property type="entry name" value="ACID DEHALOGENASE, PUTATIVE (AFU_ORTHOLOGUE AFUA_6G14460)-RELATED"/>
    <property type="match status" value="1"/>
</dbReference>
<dbReference type="EMBL" id="CABPSH010000001">
    <property type="protein sequence ID" value="VVD70483.1"/>
    <property type="molecule type" value="Genomic_DNA"/>
</dbReference>
<gene>
    <name evidence="2" type="ORF">PEP31012_00575</name>
</gene>
<dbReference type="SFLD" id="SFLDG01129">
    <property type="entry name" value="C1.5:_HAD__Beta-PGM__Phosphata"/>
    <property type="match status" value="1"/>
</dbReference>
<evidence type="ECO:0000313" key="2">
    <source>
        <dbReference type="EMBL" id="VVD70483.1"/>
    </source>
</evidence>
<protein>
    <submittedName>
        <fullName evidence="2">Type II haloacid dehalogenase</fullName>
    </submittedName>
</protein>
<dbReference type="NCBIfam" id="TIGR01493">
    <property type="entry name" value="HAD-SF-IA-v2"/>
    <property type="match status" value="1"/>
</dbReference>
<dbReference type="OrthoDB" id="8585081at2"/>
<keyword evidence="3" id="KW-1185">Reference proteome</keyword>
<dbReference type="Pfam" id="PF00702">
    <property type="entry name" value="Hydrolase"/>
    <property type="match status" value="1"/>
</dbReference>
<dbReference type="SFLD" id="SFLDS00003">
    <property type="entry name" value="Haloacid_Dehalogenase"/>
    <property type="match status" value="1"/>
</dbReference>
<dbReference type="NCBIfam" id="TIGR01549">
    <property type="entry name" value="HAD-SF-IA-v1"/>
    <property type="match status" value="1"/>
</dbReference>
<keyword evidence="1" id="KW-0378">Hydrolase</keyword>
<dbReference type="NCBIfam" id="TIGR01428">
    <property type="entry name" value="HAD_type_II"/>
    <property type="match status" value="1"/>
</dbReference>
<dbReference type="PANTHER" id="PTHR43316">
    <property type="entry name" value="HYDROLASE, HALOACID DELAHOGENASE-RELATED"/>
    <property type="match status" value="1"/>
</dbReference>
<dbReference type="InterPro" id="IPR036412">
    <property type="entry name" value="HAD-like_sf"/>
</dbReference>
<dbReference type="InterPro" id="IPR051540">
    <property type="entry name" value="S-2-haloacid_dehalogenase"/>
</dbReference>
<evidence type="ECO:0000256" key="1">
    <source>
        <dbReference type="ARBA" id="ARBA00022801"/>
    </source>
</evidence>